<gene>
    <name evidence="1" type="ORF">SAMN05421807_104143</name>
</gene>
<protein>
    <submittedName>
        <fullName evidence="1">Uncharacterized protein</fullName>
    </submittedName>
</protein>
<evidence type="ECO:0000313" key="2">
    <source>
        <dbReference type="Proteomes" id="UP000184079"/>
    </source>
</evidence>
<dbReference type="EMBL" id="FQXD01000004">
    <property type="protein sequence ID" value="SHH13595.1"/>
    <property type="molecule type" value="Genomic_DNA"/>
</dbReference>
<accession>A0A1M5QHI8</accession>
<proteinExistence type="predicted"/>
<organism evidence="1 2">
    <name type="scientific">Virgibacillus chiguensis</name>
    <dbReference type="NCBI Taxonomy" id="411959"/>
    <lineage>
        <taxon>Bacteria</taxon>
        <taxon>Bacillati</taxon>
        <taxon>Bacillota</taxon>
        <taxon>Bacilli</taxon>
        <taxon>Bacillales</taxon>
        <taxon>Bacillaceae</taxon>
        <taxon>Virgibacillus</taxon>
    </lineage>
</organism>
<sequence>MTYKVLSYIYYVRLYKSLNSSDILITMTNNEKVGDTNLILVELCRNMIFPLCVLTHQLSRSLFNKMRRLLTTKRVKLEILTMSGVYDEL</sequence>
<reference evidence="2" key="1">
    <citation type="submission" date="2016-11" db="EMBL/GenBank/DDBJ databases">
        <authorList>
            <person name="Varghese N."/>
            <person name="Submissions S."/>
        </authorList>
    </citation>
    <scope>NUCLEOTIDE SEQUENCE [LARGE SCALE GENOMIC DNA]</scope>
    <source>
        <strain evidence="2">CGMCC 1.6496</strain>
    </source>
</reference>
<keyword evidence="2" id="KW-1185">Reference proteome</keyword>
<dbReference type="Proteomes" id="UP000184079">
    <property type="component" value="Unassembled WGS sequence"/>
</dbReference>
<dbReference type="AlphaFoldDB" id="A0A1M5QHI8"/>
<evidence type="ECO:0000313" key="1">
    <source>
        <dbReference type="EMBL" id="SHH13595.1"/>
    </source>
</evidence>
<name>A0A1M5QHI8_9BACI</name>